<keyword evidence="7" id="KW-0411">Iron-sulfur</keyword>
<organism evidence="11 12">
    <name type="scientific">Eiseniibacteriota bacterium</name>
    <dbReference type="NCBI Taxonomy" id="2212470"/>
    <lineage>
        <taxon>Bacteria</taxon>
        <taxon>Candidatus Eiseniibacteriota</taxon>
    </lineage>
</organism>
<dbReference type="Gene3D" id="3.40.50.280">
    <property type="entry name" value="Cobalamin-binding domain"/>
    <property type="match status" value="1"/>
</dbReference>
<dbReference type="InterPro" id="IPR006158">
    <property type="entry name" value="Cobalamin-bd"/>
</dbReference>
<evidence type="ECO:0000256" key="2">
    <source>
        <dbReference type="ARBA" id="ARBA00022603"/>
    </source>
</evidence>
<evidence type="ECO:0000259" key="10">
    <source>
        <dbReference type="PROSITE" id="PS51918"/>
    </source>
</evidence>
<dbReference type="PANTHER" id="PTHR43409">
    <property type="entry name" value="ANAEROBIC MAGNESIUM-PROTOPORPHYRIN IX MONOMETHYL ESTER CYCLASE-RELATED"/>
    <property type="match status" value="1"/>
</dbReference>
<keyword evidence="4" id="KW-0949">S-adenosyl-L-methionine</keyword>
<evidence type="ECO:0000313" key="11">
    <source>
        <dbReference type="EMBL" id="NNF06394.1"/>
    </source>
</evidence>
<feature type="domain" description="B12-binding" evidence="9">
    <location>
        <begin position="3"/>
        <end position="138"/>
    </location>
</feature>
<dbReference type="Pfam" id="PF04055">
    <property type="entry name" value="Radical_SAM"/>
    <property type="match status" value="1"/>
</dbReference>
<keyword evidence="6" id="KW-0408">Iron</keyword>
<dbReference type="SFLD" id="SFLDS00029">
    <property type="entry name" value="Radical_SAM"/>
    <property type="match status" value="1"/>
</dbReference>
<dbReference type="InterPro" id="IPR023404">
    <property type="entry name" value="rSAM_horseshoe"/>
</dbReference>
<keyword evidence="2" id="KW-0489">Methyltransferase</keyword>
<dbReference type="InterPro" id="IPR006638">
    <property type="entry name" value="Elp3/MiaA/NifB-like_rSAM"/>
</dbReference>
<dbReference type="SMART" id="SM00729">
    <property type="entry name" value="Elp3"/>
    <property type="match status" value="1"/>
</dbReference>
<dbReference type="Proteomes" id="UP000547674">
    <property type="component" value="Unassembled WGS sequence"/>
</dbReference>
<protein>
    <submittedName>
        <fullName evidence="11">B12-binding domain-containing radical SAM protein</fullName>
    </submittedName>
</protein>
<evidence type="ECO:0000256" key="4">
    <source>
        <dbReference type="ARBA" id="ARBA00022691"/>
    </source>
</evidence>
<dbReference type="CDD" id="cd01335">
    <property type="entry name" value="Radical_SAM"/>
    <property type="match status" value="1"/>
</dbReference>
<evidence type="ECO:0000313" key="12">
    <source>
        <dbReference type="Proteomes" id="UP000547674"/>
    </source>
</evidence>
<dbReference type="PANTHER" id="PTHR43409:SF7">
    <property type="entry name" value="BLL1977 PROTEIN"/>
    <property type="match status" value="1"/>
</dbReference>
<dbReference type="EMBL" id="JABDJR010000245">
    <property type="protein sequence ID" value="NNF06394.1"/>
    <property type="molecule type" value="Genomic_DNA"/>
</dbReference>
<dbReference type="GO" id="GO:0051539">
    <property type="term" value="F:4 iron, 4 sulfur cluster binding"/>
    <property type="evidence" value="ECO:0007669"/>
    <property type="project" value="UniProtKB-KW"/>
</dbReference>
<dbReference type="SFLD" id="SFLDG01082">
    <property type="entry name" value="B12-binding_domain_containing"/>
    <property type="match status" value="1"/>
</dbReference>
<evidence type="ECO:0000256" key="3">
    <source>
        <dbReference type="ARBA" id="ARBA00022679"/>
    </source>
</evidence>
<comment type="caution">
    <text evidence="11">The sequence shown here is derived from an EMBL/GenBank/DDBJ whole genome shotgun (WGS) entry which is preliminary data.</text>
</comment>
<evidence type="ECO:0000256" key="1">
    <source>
        <dbReference type="ARBA" id="ARBA00001966"/>
    </source>
</evidence>
<comment type="cofactor">
    <cofactor evidence="1">
        <name>[4Fe-4S] cluster</name>
        <dbReference type="ChEBI" id="CHEBI:49883"/>
    </cofactor>
</comment>
<evidence type="ECO:0000256" key="7">
    <source>
        <dbReference type="ARBA" id="ARBA00023014"/>
    </source>
</evidence>
<proteinExistence type="predicted"/>
<dbReference type="AlphaFoldDB" id="A0A7Y2H1U2"/>
<accession>A0A7Y2H1U2</accession>
<dbReference type="Pfam" id="PF02310">
    <property type="entry name" value="B12-binding"/>
    <property type="match status" value="1"/>
</dbReference>
<dbReference type="PROSITE" id="PS51332">
    <property type="entry name" value="B12_BINDING"/>
    <property type="match status" value="1"/>
</dbReference>
<evidence type="ECO:0000256" key="5">
    <source>
        <dbReference type="ARBA" id="ARBA00022723"/>
    </source>
</evidence>
<dbReference type="GO" id="GO:0003824">
    <property type="term" value="F:catalytic activity"/>
    <property type="evidence" value="ECO:0007669"/>
    <property type="project" value="InterPro"/>
</dbReference>
<dbReference type="GO" id="GO:0031419">
    <property type="term" value="F:cobalamin binding"/>
    <property type="evidence" value="ECO:0007669"/>
    <property type="project" value="InterPro"/>
</dbReference>
<evidence type="ECO:0000259" key="9">
    <source>
        <dbReference type="PROSITE" id="PS51332"/>
    </source>
</evidence>
<evidence type="ECO:0000256" key="8">
    <source>
        <dbReference type="SAM" id="MobiDB-lite"/>
    </source>
</evidence>
<dbReference type="GO" id="GO:0046872">
    <property type="term" value="F:metal ion binding"/>
    <property type="evidence" value="ECO:0007669"/>
    <property type="project" value="UniProtKB-KW"/>
</dbReference>
<evidence type="ECO:0000256" key="6">
    <source>
        <dbReference type="ARBA" id="ARBA00023004"/>
    </source>
</evidence>
<dbReference type="PROSITE" id="PS51918">
    <property type="entry name" value="RADICAL_SAM"/>
    <property type="match status" value="1"/>
</dbReference>
<dbReference type="Gene3D" id="3.80.30.20">
    <property type="entry name" value="tm_1862 like domain"/>
    <property type="match status" value="1"/>
</dbReference>
<name>A0A7Y2H1U2_UNCEI</name>
<gene>
    <name evidence="11" type="ORF">HKN21_06510</name>
</gene>
<keyword evidence="3" id="KW-0808">Transferase</keyword>
<keyword evidence="5" id="KW-0479">Metal-binding</keyword>
<dbReference type="SFLD" id="SFLDG01123">
    <property type="entry name" value="methyltransferase_(Class_B)"/>
    <property type="match status" value="1"/>
</dbReference>
<dbReference type="InterPro" id="IPR051198">
    <property type="entry name" value="BchE-like"/>
</dbReference>
<dbReference type="InterPro" id="IPR034466">
    <property type="entry name" value="Methyltransferase_Class_B"/>
</dbReference>
<feature type="region of interest" description="Disordered" evidence="8">
    <location>
        <begin position="455"/>
        <end position="488"/>
    </location>
</feature>
<dbReference type="InterPro" id="IPR007197">
    <property type="entry name" value="rSAM"/>
</dbReference>
<feature type="domain" description="Radical SAM core" evidence="10">
    <location>
        <begin position="182"/>
        <end position="403"/>
    </location>
</feature>
<dbReference type="SUPFAM" id="SSF102114">
    <property type="entry name" value="Radical SAM enzymes"/>
    <property type="match status" value="1"/>
</dbReference>
<sequence length="488" mass="54263">MNRRVLLINPPSPEGMGSPLLGQQYVAASLLQNECEVRVIDAAGRHFHHDTSWIVEQCLDFQPAVIGFGLFSRWVFHAYQLAEVLSQAGPWTMVAGGAHTTVRPRETLDHGFDIAVTGEAEESFPELVHALATGVDPEAISGVVTPAGNGCNPARRIQDLDALASPATAHALYDPAWYNKRGLVKAPGGLITSRGCPARCTFCANYVTGRKFRHRSAANVVAEIQEWHALSNMSFFPFWDDALTANPHALSKLCDEFEGAFDFPFAFGAITRANMVTPKLLKRMREVGLRHVNFGVESGDDVILKIIKKGIKTDHVVRALEWAKAEGLSTACNFMLGFPEDTPATLERTLAFMKRIAPLTDTFSTLGVAVPFPGTPLYEDHHEHYGFTEWWLREDHSHYEPFPDPNDTERFCRHYIDDKNLELNFFNYESDTQAMMRKCLKFKGEHNLKKMGLLKDPVFSPEPTASLDAPPSREAHSQPTALAGERSS</sequence>
<dbReference type="InterPro" id="IPR058240">
    <property type="entry name" value="rSAM_sf"/>
</dbReference>
<reference evidence="11 12" key="1">
    <citation type="submission" date="2020-03" db="EMBL/GenBank/DDBJ databases">
        <title>Metabolic flexibility allows generalist bacteria to become dominant in a frequently disturbed ecosystem.</title>
        <authorList>
            <person name="Chen Y.-J."/>
            <person name="Leung P.M."/>
            <person name="Bay S.K."/>
            <person name="Hugenholtz P."/>
            <person name="Kessler A.J."/>
            <person name="Shelley G."/>
            <person name="Waite D.W."/>
            <person name="Cook P.L."/>
            <person name="Greening C."/>
        </authorList>
    </citation>
    <scope>NUCLEOTIDE SEQUENCE [LARGE SCALE GENOMIC DNA]</scope>
    <source>
        <strain evidence="11">SS_bin_28</strain>
    </source>
</reference>